<dbReference type="InterPro" id="IPR025857">
    <property type="entry name" value="MacB_PCD"/>
</dbReference>
<feature type="transmembrane region" description="Helical" evidence="2">
    <location>
        <begin position="12"/>
        <end position="31"/>
    </location>
</feature>
<evidence type="ECO:0000313" key="4">
    <source>
        <dbReference type="EMBL" id="GAA3672736.1"/>
    </source>
</evidence>
<gene>
    <name evidence="4" type="ORF">GCM10022224_041260</name>
</gene>
<protein>
    <recommendedName>
        <fullName evidence="3">MacB-like periplasmic core domain-containing protein</fullName>
    </recommendedName>
</protein>
<dbReference type="Pfam" id="PF12704">
    <property type="entry name" value="MacB_PCD"/>
    <property type="match status" value="1"/>
</dbReference>
<keyword evidence="2" id="KW-0472">Membrane</keyword>
<organism evidence="4 5">
    <name type="scientific">Nonomuraea antimicrobica</name>
    <dbReference type="NCBI Taxonomy" id="561173"/>
    <lineage>
        <taxon>Bacteria</taxon>
        <taxon>Bacillati</taxon>
        <taxon>Actinomycetota</taxon>
        <taxon>Actinomycetes</taxon>
        <taxon>Streptosporangiales</taxon>
        <taxon>Streptosporangiaceae</taxon>
        <taxon>Nonomuraea</taxon>
    </lineage>
</organism>
<dbReference type="EMBL" id="BAAAZP010000078">
    <property type="protein sequence ID" value="GAA3672736.1"/>
    <property type="molecule type" value="Genomic_DNA"/>
</dbReference>
<comment type="caution">
    <text evidence="4">The sequence shown here is derived from an EMBL/GenBank/DDBJ whole genome shotgun (WGS) entry which is preliminary data.</text>
</comment>
<sequence>MPRAVRSHMVNLVLCLVTTVIGTGFVIAGLMNDGAETRRLLQCVSPERADLVVLPVTLPGDLSAPRPPLGALADLESISGVDAVREVGGGVLRTVAPRAELQVIALPKEGLALLPLIEGSLPDGDGQAVLDHETARAHGASVGSTIRAGTAAPIEVSGIIDVDLDESMILRGTLGLTRTAAERLLGPLELQGLQVTLDPGAPPGVVRDQMSRRLGPGFEVYTWQDLAARRNVEAQIMSVGLTVLGLTALLMATGLGYGLYGRLRTPWGSDPVAEHGRGAMRRLLTFDRAFAGALVPTSGMAMATGLLVLLTGMRAELPCANVLAIWTAVALAPIAVTVFALRKAPIAALLRGRQG</sequence>
<evidence type="ECO:0000256" key="2">
    <source>
        <dbReference type="SAM" id="Phobius"/>
    </source>
</evidence>
<comment type="similarity">
    <text evidence="1">Belongs to the ABC-4 integral membrane protein family.</text>
</comment>
<evidence type="ECO:0000256" key="1">
    <source>
        <dbReference type="ARBA" id="ARBA00038076"/>
    </source>
</evidence>
<accession>A0ABP7BXF2</accession>
<feature type="domain" description="MacB-like periplasmic core" evidence="3">
    <location>
        <begin position="13"/>
        <end position="211"/>
    </location>
</feature>
<keyword evidence="5" id="KW-1185">Reference proteome</keyword>
<proteinExistence type="inferred from homology"/>
<evidence type="ECO:0000313" key="5">
    <source>
        <dbReference type="Proteomes" id="UP001500902"/>
    </source>
</evidence>
<keyword evidence="2" id="KW-0812">Transmembrane</keyword>
<name>A0ABP7BXF2_9ACTN</name>
<feature type="transmembrane region" description="Helical" evidence="2">
    <location>
        <begin position="236"/>
        <end position="260"/>
    </location>
</feature>
<feature type="transmembrane region" description="Helical" evidence="2">
    <location>
        <begin position="289"/>
        <end position="310"/>
    </location>
</feature>
<reference evidence="5" key="1">
    <citation type="journal article" date="2019" name="Int. J. Syst. Evol. Microbiol.">
        <title>The Global Catalogue of Microorganisms (GCM) 10K type strain sequencing project: providing services to taxonomists for standard genome sequencing and annotation.</title>
        <authorList>
            <consortium name="The Broad Institute Genomics Platform"/>
            <consortium name="The Broad Institute Genome Sequencing Center for Infectious Disease"/>
            <person name="Wu L."/>
            <person name="Ma J."/>
        </authorList>
    </citation>
    <scope>NUCLEOTIDE SEQUENCE [LARGE SCALE GENOMIC DNA]</scope>
    <source>
        <strain evidence="5">JCM 16904</strain>
    </source>
</reference>
<keyword evidence="2" id="KW-1133">Transmembrane helix</keyword>
<evidence type="ECO:0000259" key="3">
    <source>
        <dbReference type="Pfam" id="PF12704"/>
    </source>
</evidence>
<dbReference type="Proteomes" id="UP001500902">
    <property type="component" value="Unassembled WGS sequence"/>
</dbReference>
<feature type="transmembrane region" description="Helical" evidence="2">
    <location>
        <begin position="322"/>
        <end position="341"/>
    </location>
</feature>